<name>A0ABV3QY60_9HYPH</name>
<accession>A0ABV3QY60</accession>
<organism evidence="2 3">
    <name type="scientific">Mesorhizobium marinum</name>
    <dbReference type="NCBI Taxonomy" id="3228790"/>
    <lineage>
        <taxon>Bacteria</taxon>
        <taxon>Pseudomonadati</taxon>
        <taxon>Pseudomonadota</taxon>
        <taxon>Alphaproteobacteria</taxon>
        <taxon>Hyphomicrobiales</taxon>
        <taxon>Phyllobacteriaceae</taxon>
        <taxon>Mesorhizobium</taxon>
    </lineage>
</organism>
<feature type="chain" id="PRO_5046632780" evidence="1">
    <location>
        <begin position="25"/>
        <end position="92"/>
    </location>
</feature>
<protein>
    <submittedName>
        <fullName evidence="2">Uncharacterized protein</fullName>
    </submittedName>
</protein>
<gene>
    <name evidence="2" type="ORF">ABUE31_05690</name>
</gene>
<keyword evidence="1" id="KW-0732">Signal</keyword>
<feature type="signal peptide" evidence="1">
    <location>
        <begin position="1"/>
        <end position="24"/>
    </location>
</feature>
<evidence type="ECO:0000256" key="1">
    <source>
        <dbReference type="SAM" id="SignalP"/>
    </source>
</evidence>
<comment type="caution">
    <text evidence="2">The sequence shown here is derived from an EMBL/GenBank/DDBJ whole genome shotgun (WGS) entry which is preliminary data.</text>
</comment>
<keyword evidence="3" id="KW-1185">Reference proteome</keyword>
<reference evidence="2 3" key="1">
    <citation type="submission" date="2024-06" db="EMBL/GenBank/DDBJ databases">
        <authorList>
            <person name="Tuo L."/>
        </authorList>
    </citation>
    <scope>NUCLEOTIDE SEQUENCE [LARGE SCALE GENOMIC DNA]</scope>
    <source>
        <strain evidence="2 3">ZMM04-5</strain>
    </source>
</reference>
<dbReference type="Proteomes" id="UP001556196">
    <property type="component" value="Unassembled WGS sequence"/>
</dbReference>
<sequence>MKRLAILVATATFAASIGAMKADASPLSDCYDEVISSCGYLWPGQDSGDAGYSSCISSGMDLCDGAHKSVGAGKIKGFKAVKPRAKLKFRAN</sequence>
<evidence type="ECO:0000313" key="2">
    <source>
        <dbReference type="EMBL" id="MEW9805473.1"/>
    </source>
</evidence>
<dbReference type="EMBL" id="JBFOCI010000002">
    <property type="protein sequence ID" value="MEW9805473.1"/>
    <property type="molecule type" value="Genomic_DNA"/>
</dbReference>
<dbReference type="RefSeq" id="WP_367722570.1">
    <property type="nucleotide sequence ID" value="NZ_JBFOCH010000001.1"/>
</dbReference>
<proteinExistence type="predicted"/>
<evidence type="ECO:0000313" key="3">
    <source>
        <dbReference type="Proteomes" id="UP001556196"/>
    </source>
</evidence>